<dbReference type="Gene3D" id="3.30.70.3290">
    <property type="match status" value="1"/>
</dbReference>
<protein>
    <submittedName>
        <fullName evidence="1">Uncharacterized protein</fullName>
    </submittedName>
</protein>
<reference evidence="1" key="1">
    <citation type="submission" date="2021-03" db="EMBL/GenBank/DDBJ databases">
        <title>Isolation of Bacillus subtilis from fermented food sample.</title>
        <authorList>
            <person name="Lakshmanan V."/>
            <person name="Athira K."/>
            <person name="Rajagopal K."/>
        </authorList>
    </citation>
    <scope>NUCLEOTIDE SEQUENCE</scope>
    <source>
        <strain evidence="1">S1</strain>
    </source>
</reference>
<gene>
    <name evidence="1" type="ORF">J5227_23845</name>
</gene>
<name>A0A8I2B9X4_BACIU</name>
<dbReference type="AlphaFoldDB" id="A0A8I2B9X4"/>
<dbReference type="Proteomes" id="UP000665181">
    <property type="component" value="Unassembled WGS sequence"/>
</dbReference>
<organism evidence="1 2">
    <name type="scientific">Bacillus subtilis</name>
    <dbReference type="NCBI Taxonomy" id="1423"/>
    <lineage>
        <taxon>Bacteria</taxon>
        <taxon>Bacillati</taxon>
        <taxon>Bacillota</taxon>
        <taxon>Bacilli</taxon>
        <taxon>Bacillales</taxon>
        <taxon>Bacillaceae</taxon>
        <taxon>Bacillus</taxon>
    </lineage>
</organism>
<proteinExistence type="predicted"/>
<evidence type="ECO:0000313" key="1">
    <source>
        <dbReference type="EMBL" id="MBO3797234.1"/>
    </source>
</evidence>
<accession>A0A8I2B9X4</accession>
<dbReference type="RefSeq" id="WP_208557022.1">
    <property type="nucleotide sequence ID" value="NZ_JAGFPW010000086.1"/>
</dbReference>
<comment type="caution">
    <text evidence="1">The sequence shown here is derived from an EMBL/GenBank/DDBJ whole genome shotgun (WGS) entry which is preliminary data.</text>
</comment>
<evidence type="ECO:0000313" key="2">
    <source>
        <dbReference type="Proteomes" id="UP000665181"/>
    </source>
</evidence>
<dbReference type="EMBL" id="JAGFPW010000086">
    <property type="protein sequence ID" value="MBO3797234.1"/>
    <property type="molecule type" value="Genomic_DNA"/>
</dbReference>
<feature type="non-terminal residue" evidence="1">
    <location>
        <position position="118"/>
    </location>
</feature>
<sequence length="118" mass="13534">MEDAVRVLRQAEGNEKLPNLFKGRVPKDFTAQKAIHKSVRGLIEQSHKDQENPAEYRENLYALAEFYCLGYEVSCQELFDNGKLKRVSLPTYPFAKEKYWVPSEIKQPSAVSTNQLGI</sequence>